<name>A0A4S9AY20_AURPU</name>
<dbReference type="PANTHER" id="PTHR38790">
    <property type="entry name" value="2EXR DOMAIN-CONTAINING PROTEIN-RELATED"/>
    <property type="match status" value="1"/>
</dbReference>
<proteinExistence type="predicted"/>
<protein>
    <submittedName>
        <fullName evidence="1">Uncharacterized protein</fullName>
    </submittedName>
</protein>
<evidence type="ECO:0000313" key="2">
    <source>
        <dbReference type="Proteomes" id="UP000304928"/>
    </source>
</evidence>
<dbReference type="Proteomes" id="UP000304928">
    <property type="component" value="Unassembled WGS sequence"/>
</dbReference>
<dbReference type="PANTHER" id="PTHR38790:SF4">
    <property type="entry name" value="2EXR DOMAIN-CONTAINING PROTEIN"/>
    <property type="match status" value="1"/>
</dbReference>
<reference evidence="1 2" key="1">
    <citation type="submission" date="2018-10" db="EMBL/GenBank/DDBJ databases">
        <title>Fifty Aureobasidium pullulans genomes reveal a recombining polyextremotolerant generalist.</title>
        <authorList>
            <person name="Gostincar C."/>
            <person name="Turk M."/>
            <person name="Zajc J."/>
            <person name="Gunde-Cimerman N."/>
        </authorList>
    </citation>
    <scope>NUCLEOTIDE SEQUENCE [LARGE SCALE GENOMIC DNA]</scope>
    <source>
        <strain evidence="1 2">EXF-10507</strain>
    </source>
</reference>
<dbReference type="AlphaFoldDB" id="A0A4S9AY20"/>
<evidence type="ECO:0000313" key="1">
    <source>
        <dbReference type="EMBL" id="THW85192.1"/>
    </source>
</evidence>
<organism evidence="1 2">
    <name type="scientific">Aureobasidium pullulans</name>
    <name type="common">Black yeast</name>
    <name type="synonym">Pullularia pullulans</name>
    <dbReference type="NCBI Taxonomy" id="5580"/>
    <lineage>
        <taxon>Eukaryota</taxon>
        <taxon>Fungi</taxon>
        <taxon>Dikarya</taxon>
        <taxon>Ascomycota</taxon>
        <taxon>Pezizomycotina</taxon>
        <taxon>Dothideomycetes</taxon>
        <taxon>Dothideomycetidae</taxon>
        <taxon>Dothideales</taxon>
        <taxon>Saccotheciaceae</taxon>
        <taxon>Aureobasidium</taxon>
    </lineage>
</organism>
<dbReference type="EMBL" id="QZAR01000189">
    <property type="protein sequence ID" value="THW85192.1"/>
    <property type="molecule type" value="Genomic_DNA"/>
</dbReference>
<accession>A0A4S9AY20</accession>
<comment type="caution">
    <text evidence="1">The sequence shown here is derived from an EMBL/GenBank/DDBJ whole genome shotgun (WGS) entry which is preliminary data.</text>
</comment>
<gene>
    <name evidence="1" type="ORF">D6D15_08231</name>
</gene>
<sequence>MSFLSLPPEIRMIIYNILLQSCLAGNTRTLYSGTNPLLCTDTPHSIRHQQSYHVDPQDRIRFHRSLYFCNIRKATYKIHHSNLNDLISISATCRLIRSESLAVIWSNADIHVKSPELSHELTWFFCNRLSWEACDFITTLHIHINQKTRSVSPSPSHTEITKSAGFLIRQLPQLKLLVVEVCISYLPNKDPPIPELLALRILPMRVTVKVHHYFSDWFLNRSLSANRLQQVNNVREESNIWAEKALLAAREDVDLVRRKRRGEREKKAKRDEVGEVLEDTLEMRSNVLG</sequence>